<dbReference type="GO" id="GO:0016787">
    <property type="term" value="F:hydrolase activity"/>
    <property type="evidence" value="ECO:0007669"/>
    <property type="project" value="UniProtKB-UniRule"/>
</dbReference>
<dbReference type="STRING" id="655015.B1812_00970"/>
<dbReference type="GO" id="GO:0016042">
    <property type="term" value="P:lipid catabolic process"/>
    <property type="evidence" value="ECO:0007669"/>
    <property type="project" value="UniProtKB-UniRule"/>
</dbReference>
<dbReference type="Proteomes" id="UP000193978">
    <property type="component" value="Chromosome"/>
</dbReference>
<dbReference type="KEGG" id="mbry:B1812_00970"/>
<keyword evidence="5" id="KW-1185">Reference proteome</keyword>
<protein>
    <submittedName>
        <fullName evidence="4">Patatin</fullName>
    </submittedName>
</protein>
<keyword evidence="2" id="KW-0442">Lipid degradation</keyword>
<feature type="active site" description="Nucleophile" evidence="2">
    <location>
        <position position="130"/>
    </location>
</feature>
<dbReference type="EMBL" id="CP019948">
    <property type="protein sequence ID" value="ARN79877.1"/>
    <property type="molecule type" value="Genomic_DNA"/>
</dbReference>
<sequence>MGLGSIALARPLRRSLGWGLVLAVASLLIACSSLDGRNAVPPAERAEALVLGLPNARFFMDEPKAMAAEQQRALLREARQAGARKGGELPTAYLLSLSGGGDNGAFGAGLLVGWTAHGDRPKFKLVTGVSTGALIAPFAFLGPEYDGPLTEVYTTIDPEKVFEKRFLPVAALAQDALSSTHPLYELISHYVDEPLLARIAAEYEKGRLLLIQTTDLDAGRPVIWNIGAIAASGRPEAIDLVRHILLASASIPAAFPPVMFDVEAAGKPYQEMHVDGGAVSQAFLVPPSLNTITVLRKEGYRRNVVAYVIRNGRLVTEWTDVEKLTLSIAEKAVSTMINYNGVGDLYRIYLQTQRSKAAFNLAYIGEDFRAPHPYEFDTAYMRALYDYAFAKASKGYSWRHAPPGFEDKKG</sequence>
<name>A0A1W6MQL7_9HYPH</name>
<dbReference type="InterPro" id="IPR016035">
    <property type="entry name" value="Acyl_Trfase/lysoPLipase"/>
</dbReference>
<gene>
    <name evidence="4" type="ORF">B1812_00970</name>
</gene>
<accession>A0A1W6MQL7</accession>
<feature type="domain" description="PNPLA" evidence="3">
    <location>
        <begin position="95"/>
        <end position="292"/>
    </location>
</feature>
<evidence type="ECO:0000256" key="2">
    <source>
        <dbReference type="PROSITE-ProRule" id="PRU01161"/>
    </source>
</evidence>
<feature type="short sequence motif" description="GXSXG" evidence="2">
    <location>
        <begin position="128"/>
        <end position="132"/>
    </location>
</feature>
<organism evidence="4 5">
    <name type="scientific">Methylocystis bryophila</name>
    <dbReference type="NCBI Taxonomy" id="655015"/>
    <lineage>
        <taxon>Bacteria</taxon>
        <taxon>Pseudomonadati</taxon>
        <taxon>Pseudomonadota</taxon>
        <taxon>Alphaproteobacteria</taxon>
        <taxon>Hyphomicrobiales</taxon>
        <taxon>Methylocystaceae</taxon>
        <taxon>Methylocystis</taxon>
    </lineage>
</organism>
<dbReference type="InterPro" id="IPR002641">
    <property type="entry name" value="PNPLA_dom"/>
</dbReference>
<evidence type="ECO:0000313" key="5">
    <source>
        <dbReference type="Proteomes" id="UP000193978"/>
    </source>
</evidence>
<dbReference type="PROSITE" id="PS51635">
    <property type="entry name" value="PNPLA"/>
    <property type="match status" value="1"/>
</dbReference>
<feature type="short sequence motif" description="GXGXXG" evidence="2">
    <location>
        <begin position="99"/>
        <end position="104"/>
    </location>
</feature>
<evidence type="ECO:0000259" key="3">
    <source>
        <dbReference type="PROSITE" id="PS51635"/>
    </source>
</evidence>
<proteinExistence type="predicted"/>
<dbReference type="Pfam" id="PF01734">
    <property type="entry name" value="Patatin"/>
    <property type="match status" value="1"/>
</dbReference>
<keyword evidence="1 2" id="KW-0443">Lipid metabolism</keyword>
<evidence type="ECO:0000256" key="1">
    <source>
        <dbReference type="ARBA" id="ARBA00023098"/>
    </source>
</evidence>
<evidence type="ECO:0000313" key="4">
    <source>
        <dbReference type="EMBL" id="ARN79877.1"/>
    </source>
</evidence>
<dbReference type="OrthoDB" id="323481at2"/>
<reference evidence="4 5" key="1">
    <citation type="submission" date="2017-02" db="EMBL/GenBank/DDBJ databases">
        <authorList>
            <person name="Peterson S.W."/>
        </authorList>
    </citation>
    <scope>NUCLEOTIDE SEQUENCE [LARGE SCALE GENOMIC DNA]</scope>
    <source>
        <strain evidence="4 5">S285</strain>
    </source>
</reference>
<feature type="active site" description="Proton acceptor" evidence="2">
    <location>
        <position position="275"/>
    </location>
</feature>
<feature type="short sequence motif" description="DGA/G" evidence="2">
    <location>
        <begin position="275"/>
        <end position="277"/>
    </location>
</feature>
<dbReference type="AlphaFoldDB" id="A0A1W6MQL7"/>
<keyword evidence="2" id="KW-0378">Hydrolase</keyword>
<dbReference type="SUPFAM" id="SSF52151">
    <property type="entry name" value="FabD/lysophospholipase-like"/>
    <property type="match status" value="1"/>
</dbReference>
<dbReference type="Gene3D" id="3.40.1090.10">
    <property type="entry name" value="Cytosolic phospholipase A2 catalytic domain"/>
    <property type="match status" value="1"/>
</dbReference>